<dbReference type="EMBL" id="UZAH01011746">
    <property type="protein sequence ID" value="VDO38946.1"/>
    <property type="molecule type" value="Genomic_DNA"/>
</dbReference>
<feature type="compositionally biased region" description="Low complexity" evidence="1">
    <location>
        <begin position="128"/>
        <end position="142"/>
    </location>
</feature>
<evidence type="ECO:0000313" key="2">
    <source>
        <dbReference type="EMBL" id="VDO38946.1"/>
    </source>
</evidence>
<accession>A0A3P7UVK4</accession>
<gene>
    <name evidence="2" type="ORF">HPBE_LOCUS3650</name>
</gene>
<organism evidence="2">
    <name type="scientific">Heligmosomoides polygyrus</name>
    <name type="common">Parasitic roundworm</name>
    <dbReference type="NCBI Taxonomy" id="6339"/>
    <lineage>
        <taxon>Eukaryota</taxon>
        <taxon>Metazoa</taxon>
        <taxon>Ecdysozoa</taxon>
        <taxon>Nematoda</taxon>
        <taxon>Chromadorea</taxon>
        <taxon>Rhabditida</taxon>
        <taxon>Rhabditina</taxon>
        <taxon>Rhabditomorpha</taxon>
        <taxon>Strongyloidea</taxon>
        <taxon>Heligmosomidae</taxon>
        <taxon>Heligmosomoides</taxon>
    </lineage>
</organism>
<proteinExistence type="predicted"/>
<sequence length="154" mass="17263">MASFHDAVNGIFRGRNVSLSDLGESAIKYDRNTEYEELLTKKMKDTRIDLEDVKIIEHRAKSLSQSSDIVVRELTGIVHRLIYGYVGTNIALDVCLRWCRELQQGMVKTNAQVTRACSAEPTLPKGHSLSSSNLSRNWRSLSTPPFKVPTQPSA</sequence>
<name>A0A3P7UVK4_HELPZ</name>
<dbReference type="AlphaFoldDB" id="A0A3P7UVK4"/>
<protein>
    <submittedName>
        <fullName evidence="2">Uncharacterized protein</fullName>
    </submittedName>
</protein>
<evidence type="ECO:0000256" key="1">
    <source>
        <dbReference type="SAM" id="MobiDB-lite"/>
    </source>
</evidence>
<feature type="region of interest" description="Disordered" evidence="1">
    <location>
        <begin position="122"/>
        <end position="154"/>
    </location>
</feature>
<reference evidence="2" key="1">
    <citation type="submission" date="2018-11" db="EMBL/GenBank/DDBJ databases">
        <authorList>
            <consortium name="Pathogen Informatics"/>
        </authorList>
    </citation>
    <scope>NUCLEOTIDE SEQUENCE [LARGE SCALE GENOMIC DNA]</scope>
</reference>